<dbReference type="Proteomes" id="UP001198034">
    <property type="component" value="Unassembled WGS sequence"/>
</dbReference>
<proteinExistence type="predicted"/>
<name>A0ABS8BL59_9NEIS</name>
<evidence type="ECO:0000313" key="1">
    <source>
        <dbReference type="EMBL" id="MCB5196266.1"/>
    </source>
</evidence>
<evidence type="ECO:0008006" key="3">
    <source>
        <dbReference type="Google" id="ProtNLM"/>
    </source>
</evidence>
<reference evidence="1 2" key="1">
    <citation type="submission" date="2021-10" db="EMBL/GenBank/DDBJ databases">
        <authorList>
            <person name="Chen M."/>
        </authorList>
    </citation>
    <scope>NUCLEOTIDE SEQUENCE [LARGE SCALE GENOMIC DNA]</scope>
    <source>
        <strain evidence="1 2">H3-26</strain>
    </source>
</reference>
<accession>A0ABS8BL59</accession>
<evidence type="ECO:0000313" key="2">
    <source>
        <dbReference type="Proteomes" id="UP001198034"/>
    </source>
</evidence>
<comment type="caution">
    <text evidence="1">The sequence shown here is derived from an EMBL/GenBank/DDBJ whole genome shotgun (WGS) entry which is preliminary data.</text>
</comment>
<sequence>MGRWIDALQWVQRWQASGLTQAEFVRVHQLKRTTFSSWLRRSRLESADASSAAITEPQIAPKPSASSIVPAQWPAPVAVQLQLNFPSGVTLTLPAATDPAWVASLLRGLA</sequence>
<protein>
    <recommendedName>
        <fullName evidence="3">Transposase</fullName>
    </recommendedName>
</protein>
<keyword evidence="2" id="KW-1185">Reference proteome</keyword>
<dbReference type="RefSeq" id="WP_226764031.1">
    <property type="nucleotide sequence ID" value="NZ_JAJAWG010000004.1"/>
</dbReference>
<gene>
    <name evidence="1" type="ORF">LG219_08240</name>
</gene>
<dbReference type="EMBL" id="JAJAWG010000004">
    <property type="protein sequence ID" value="MCB5196266.1"/>
    <property type="molecule type" value="Genomic_DNA"/>
</dbReference>
<dbReference type="NCBIfam" id="NF047593">
    <property type="entry name" value="IS66_ISAeme5_TnpA"/>
    <property type="match status" value="1"/>
</dbReference>
<organism evidence="1 2">
    <name type="scientific">Deefgea salmonis</name>
    <dbReference type="NCBI Taxonomy" id="2875502"/>
    <lineage>
        <taxon>Bacteria</taxon>
        <taxon>Pseudomonadati</taxon>
        <taxon>Pseudomonadota</taxon>
        <taxon>Betaproteobacteria</taxon>
        <taxon>Neisseriales</taxon>
        <taxon>Chitinibacteraceae</taxon>
        <taxon>Deefgea</taxon>
    </lineage>
</organism>